<gene>
    <name evidence="1" type="ORF">NCTC11842_00358</name>
</gene>
<accession>A0A2X2BYY2</accession>
<dbReference type="RefSeq" id="WP_073450582.1">
    <property type="nucleotide sequence ID" value="NZ_FQYS01000013.1"/>
</dbReference>
<evidence type="ECO:0000313" key="1">
    <source>
        <dbReference type="EMBL" id="SPZ00213.1"/>
    </source>
</evidence>
<evidence type="ECO:0000313" key="2">
    <source>
        <dbReference type="Proteomes" id="UP000250443"/>
    </source>
</evidence>
<organism evidence="1 2">
    <name type="scientific">Pseudomonas luteola</name>
    <dbReference type="NCBI Taxonomy" id="47886"/>
    <lineage>
        <taxon>Bacteria</taxon>
        <taxon>Pseudomonadati</taxon>
        <taxon>Pseudomonadota</taxon>
        <taxon>Gammaproteobacteria</taxon>
        <taxon>Pseudomonadales</taxon>
        <taxon>Pseudomonadaceae</taxon>
        <taxon>Pseudomonas</taxon>
    </lineage>
</organism>
<name>A0A2X2BYY2_PSELU</name>
<sequence>MPQTIKYSLNEYEFCLELNIGGLTSREAKEILAARLAGPNRETGAEDLNDANQEVILDAQLRSLGVTMIELTVY</sequence>
<proteinExistence type="predicted"/>
<dbReference type="EMBL" id="UAUF01000002">
    <property type="protein sequence ID" value="SPZ00213.1"/>
    <property type="molecule type" value="Genomic_DNA"/>
</dbReference>
<dbReference type="Proteomes" id="UP000250443">
    <property type="component" value="Unassembled WGS sequence"/>
</dbReference>
<dbReference type="AlphaFoldDB" id="A0A2X2BYY2"/>
<protein>
    <submittedName>
        <fullName evidence="1">Uncharacterized protein</fullName>
    </submittedName>
</protein>
<reference evidence="1 2" key="1">
    <citation type="submission" date="2018-06" db="EMBL/GenBank/DDBJ databases">
        <authorList>
            <consortium name="Pathogen Informatics"/>
            <person name="Doyle S."/>
        </authorList>
    </citation>
    <scope>NUCLEOTIDE SEQUENCE [LARGE SCALE GENOMIC DNA]</scope>
    <source>
        <strain evidence="1 2">NCTC11842</strain>
    </source>
</reference>